<evidence type="ECO:0000313" key="3">
    <source>
        <dbReference type="Proteomes" id="UP000002408"/>
    </source>
</evidence>
<dbReference type="Proteomes" id="UP000002408">
    <property type="component" value="Chromosome"/>
</dbReference>
<dbReference type="eggNOG" id="arCOG09587">
    <property type="taxonomic scope" value="Archaea"/>
</dbReference>
<dbReference type="KEGG" id="mbn:Mboo_0869"/>
<name>A7I6M6_METB6</name>
<gene>
    <name evidence="2" type="ordered locus">Mboo_0869</name>
</gene>
<reference evidence="3" key="1">
    <citation type="journal article" date="2015" name="Microbiology">
        <title>Genome of Methanoregula boonei 6A8 reveals adaptations to oligotrophic peatland environments.</title>
        <authorList>
            <person name="Braeuer S."/>
            <person name="Cadillo-Quiroz H."/>
            <person name="Kyrpides N."/>
            <person name="Woyke T."/>
            <person name="Goodwin L."/>
            <person name="Detter C."/>
            <person name="Podell S."/>
            <person name="Yavitt J.B."/>
            <person name="Zinder S.H."/>
        </authorList>
    </citation>
    <scope>NUCLEOTIDE SEQUENCE [LARGE SCALE GENOMIC DNA]</scope>
    <source>
        <strain evidence="3">DSM 21154 / JCM 14090 / 6A8</strain>
    </source>
</reference>
<keyword evidence="1" id="KW-0175">Coiled coil</keyword>
<protein>
    <submittedName>
        <fullName evidence="2">Uncharacterized protein</fullName>
    </submittedName>
</protein>
<evidence type="ECO:0000313" key="2">
    <source>
        <dbReference type="EMBL" id="ABS55387.1"/>
    </source>
</evidence>
<dbReference type="EMBL" id="CP000780">
    <property type="protein sequence ID" value="ABS55387.1"/>
    <property type="molecule type" value="Genomic_DNA"/>
</dbReference>
<sequence length="199" mass="23263">MTPRSEVCTMVKHSEYMEAFFGVELNQKFEDTINELREVEENLKELSHEIAKLGETKEAEELSESVKECRAVAYENAQVIKDVRTFLDFYLKSDKTSTHIILERDAYMKIYQIFKWDGADVRDLRRWIVDLREICDKIGLNIRDLLNFKKLTSQPVPPELVKFPVYALDRQGYCLTGPAFDMVLHIDEVREQMDSNSNA</sequence>
<feature type="coiled-coil region" evidence="1">
    <location>
        <begin position="22"/>
        <end position="63"/>
    </location>
</feature>
<proteinExistence type="predicted"/>
<keyword evidence="3" id="KW-1185">Reference proteome</keyword>
<dbReference type="AlphaFoldDB" id="A7I6M6"/>
<dbReference type="HOGENOM" id="CLU_1425089_0_0_2"/>
<organism evidence="2 3">
    <name type="scientific">Methanoregula boonei (strain DSM 21154 / JCM 14090 / 6A8)</name>
    <dbReference type="NCBI Taxonomy" id="456442"/>
    <lineage>
        <taxon>Archaea</taxon>
        <taxon>Methanobacteriati</taxon>
        <taxon>Methanobacteriota</taxon>
        <taxon>Stenosarchaea group</taxon>
        <taxon>Methanomicrobia</taxon>
        <taxon>Methanomicrobiales</taxon>
        <taxon>Methanoregulaceae</taxon>
        <taxon>Methanoregula</taxon>
    </lineage>
</organism>
<evidence type="ECO:0000256" key="1">
    <source>
        <dbReference type="SAM" id="Coils"/>
    </source>
</evidence>
<accession>A7I6M6</accession>